<dbReference type="EMBL" id="AKFT01000184">
    <property type="protein sequence ID" value="EJF38909.1"/>
    <property type="molecule type" value="Genomic_DNA"/>
</dbReference>
<keyword evidence="3" id="KW-1185">Reference proteome</keyword>
<gene>
    <name evidence="2" type="ORF">HMPREF1318_2340</name>
</gene>
<dbReference type="AlphaFoldDB" id="J0MX13"/>
<dbReference type="Proteomes" id="UP000002941">
    <property type="component" value="Unassembled WGS sequence"/>
</dbReference>
<reference evidence="2 3" key="1">
    <citation type="submission" date="2012-05" db="EMBL/GenBank/DDBJ databases">
        <authorList>
            <person name="Harkins D.M."/>
            <person name="Madupu R."/>
            <person name="Durkin A.S."/>
            <person name="Torralba M."/>
            <person name="Methe B."/>
            <person name="Sutton G.G."/>
            <person name="Nelson K.E."/>
        </authorList>
    </citation>
    <scope>NUCLEOTIDE SEQUENCE [LARGE SCALE GENOMIC DNA]</scope>
    <source>
        <strain evidence="2 3">F0489</strain>
    </source>
</reference>
<evidence type="ECO:0000313" key="2">
    <source>
        <dbReference type="EMBL" id="EJF38909.1"/>
    </source>
</evidence>
<accession>J0MX13</accession>
<name>J0MX13_9ACTO</name>
<protein>
    <submittedName>
        <fullName evidence="2">Uncharacterized protein</fullName>
    </submittedName>
</protein>
<comment type="caution">
    <text evidence="2">The sequence shown here is derived from an EMBL/GenBank/DDBJ whole genome shotgun (WGS) entry which is preliminary data.</text>
</comment>
<organism evidence="2 3">
    <name type="scientific">Actinomyces massiliensis F0489</name>
    <dbReference type="NCBI Taxonomy" id="1125718"/>
    <lineage>
        <taxon>Bacteria</taxon>
        <taxon>Bacillati</taxon>
        <taxon>Actinomycetota</taxon>
        <taxon>Actinomycetes</taxon>
        <taxon>Actinomycetales</taxon>
        <taxon>Actinomycetaceae</taxon>
        <taxon>Actinomyces</taxon>
    </lineage>
</organism>
<proteinExistence type="predicted"/>
<evidence type="ECO:0000256" key="1">
    <source>
        <dbReference type="SAM" id="MobiDB-lite"/>
    </source>
</evidence>
<sequence>ATYSVEGGPAQPISGTLTTTDTTNPFDLVRRISYLTDDAEEAQGH</sequence>
<feature type="non-terminal residue" evidence="2">
    <location>
        <position position="1"/>
    </location>
</feature>
<evidence type="ECO:0000313" key="3">
    <source>
        <dbReference type="Proteomes" id="UP000002941"/>
    </source>
</evidence>
<feature type="region of interest" description="Disordered" evidence="1">
    <location>
        <begin position="1"/>
        <end position="22"/>
    </location>
</feature>